<protein>
    <recommendedName>
        <fullName evidence="2">histidine kinase</fullName>
        <ecNumber evidence="2">2.7.13.3</ecNumber>
    </recommendedName>
</protein>
<feature type="compositionally biased region" description="Polar residues" evidence="6">
    <location>
        <begin position="1"/>
        <end position="19"/>
    </location>
</feature>
<dbReference type="GO" id="GO:0000160">
    <property type="term" value="P:phosphorelay signal transduction system"/>
    <property type="evidence" value="ECO:0007669"/>
    <property type="project" value="TreeGrafter"/>
</dbReference>
<organism evidence="9 10">
    <name type="scientific">Streptomyces lydicus</name>
    <dbReference type="NCBI Taxonomy" id="47763"/>
    <lineage>
        <taxon>Bacteria</taxon>
        <taxon>Bacillati</taxon>
        <taxon>Actinomycetota</taxon>
        <taxon>Actinomycetes</taxon>
        <taxon>Kitasatosporales</taxon>
        <taxon>Streptomycetaceae</taxon>
        <taxon>Streptomyces</taxon>
    </lineage>
</organism>
<dbReference type="GO" id="GO:0005886">
    <property type="term" value="C:plasma membrane"/>
    <property type="evidence" value="ECO:0007669"/>
    <property type="project" value="TreeGrafter"/>
</dbReference>
<dbReference type="InterPro" id="IPR003594">
    <property type="entry name" value="HATPase_dom"/>
</dbReference>
<keyword evidence="7" id="KW-0472">Membrane</keyword>
<feature type="domain" description="Histidine kinase/HSP90-like ATPase" evidence="8">
    <location>
        <begin position="314"/>
        <end position="421"/>
    </location>
</feature>
<dbReference type="Pfam" id="PF02518">
    <property type="entry name" value="HATPase_c"/>
    <property type="match status" value="1"/>
</dbReference>
<dbReference type="Gene3D" id="3.30.565.10">
    <property type="entry name" value="Histidine kinase-like ATPase, C-terminal domain"/>
    <property type="match status" value="1"/>
</dbReference>
<dbReference type="AlphaFoldDB" id="A0A1D7VPZ8"/>
<feature type="compositionally biased region" description="Basic residues" evidence="6">
    <location>
        <begin position="580"/>
        <end position="590"/>
    </location>
</feature>
<name>A0A1D7VPZ8_9ACTN</name>
<evidence type="ECO:0000256" key="2">
    <source>
        <dbReference type="ARBA" id="ARBA00012438"/>
    </source>
</evidence>
<comment type="catalytic activity">
    <reaction evidence="1">
        <text>ATP + protein L-histidine = ADP + protein N-phospho-L-histidine.</text>
        <dbReference type="EC" id="2.7.13.3"/>
    </reaction>
</comment>
<dbReference type="SUPFAM" id="SSF55874">
    <property type="entry name" value="ATPase domain of HSP90 chaperone/DNA topoisomerase II/histidine kinase"/>
    <property type="match status" value="1"/>
</dbReference>
<feature type="compositionally biased region" description="Basic and acidic residues" evidence="6">
    <location>
        <begin position="462"/>
        <end position="481"/>
    </location>
</feature>
<dbReference type="GO" id="GO:0004673">
    <property type="term" value="F:protein histidine kinase activity"/>
    <property type="evidence" value="ECO:0007669"/>
    <property type="project" value="UniProtKB-EC"/>
</dbReference>
<accession>A0A1D7VPZ8</accession>
<evidence type="ECO:0000313" key="9">
    <source>
        <dbReference type="EMBL" id="AOP48819.1"/>
    </source>
</evidence>
<keyword evidence="7" id="KW-1133">Transmembrane helix</keyword>
<reference evidence="9 10" key="1">
    <citation type="submission" date="2016-09" db="EMBL/GenBank/DDBJ databases">
        <title>Complete genome sequencing of Streptomyces lydicus 103 and metabolic pathways analysis of antibiotic biosynthesis.</title>
        <authorList>
            <person name="Jia N."/>
            <person name="Ding M.-Z."/>
            <person name="Gao F."/>
            <person name="Yuan Y.-J."/>
        </authorList>
    </citation>
    <scope>NUCLEOTIDE SEQUENCE [LARGE SCALE GENOMIC DNA]</scope>
    <source>
        <strain evidence="9 10">103</strain>
    </source>
</reference>
<feature type="transmembrane region" description="Helical" evidence="7">
    <location>
        <begin position="97"/>
        <end position="118"/>
    </location>
</feature>
<dbReference type="EMBL" id="CP017157">
    <property type="protein sequence ID" value="AOP48819.1"/>
    <property type="molecule type" value="Genomic_DNA"/>
</dbReference>
<evidence type="ECO:0000256" key="6">
    <source>
        <dbReference type="SAM" id="MobiDB-lite"/>
    </source>
</evidence>
<sequence>MPTAFPQGTQTSQAAQRSPGTPGFPGAAPVPASARRREREGGRHGRASFPESAADSAIRSRLVRLTAVPSLLTAVVCTAVAAFVVQSGGARVTGREWVVLCGGLAMVCVIVLTASAAANSEARAAVTRYARLRQVCARSQSDLYDLLDRVRQGEWLQRRDPEPALVPIGDTLDLLAHEVAAAGRAAEAAVVDAVAIARSNASGSEQKVEVFVNLARRLQSLVHREIELLDELENQVEDPDLLKGLFHVDHLATRIRRHAENLAVLGGAVSRRQWSRPVSMTEVLRSSIAEVEQYPRIKLVPPIEGTLRGHAVADVIHLLAELVENATIYSAPQTPVLLRAQLVTAGLAVEVEDRGLGMSADEQHRMNGLLADPDHVDVAELLSDGRIGLFVVASLARRHGIVVRLQSNIYGGVQAVLIVPQAVLGAESSAGAADGADTARRGSPDSDPAREHGGHDNPYAPDGDRAHDRHDPHAPLDRGPDGPRTAAIPGPAAAPDDAPRPPRPGRAGGTPPEPALTPAEAGSGSRRRVQVHTPVSHTTEVSPAEVSTPDAPEPAPAGRPADPGPVVLPPAPPVVDHGARPRLPRRHKQTHLVPELRGDPILPSATRRTGPEPEHDPGLMAAFRRGFSLADDTYTGSPTGPDGIIPAQGGDPSGPAGDLPLHDRDHEAPTARPRGDDRNHGE</sequence>
<dbReference type="OrthoDB" id="4652229at2"/>
<evidence type="ECO:0000256" key="7">
    <source>
        <dbReference type="SAM" id="Phobius"/>
    </source>
</evidence>
<dbReference type="RefSeq" id="WP_069570938.1">
    <property type="nucleotide sequence ID" value="NZ_CP017157.1"/>
</dbReference>
<evidence type="ECO:0000256" key="5">
    <source>
        <dbReference type="ARBA" id="ARBA00022777"/>
    </source>
</evidence>
<evidence type="ECO:0000256" key="3">
    <source>
        <dbReference type="ARBA" id="ARBA00022553"/>
    </source>
</evidence>
<dbReference type="PANTHER" id="PTHR45436:SF5">
    <property type="entry name" value="SENSOR HISTIDINE KINASE TRCS"/>
    <property type="match status" value="1"/>
</dbReference>
<feature type="compositionally biased region" description="Basic and acidic residues" evidence="6">
    <location>
        <begin position="437"/>
        <end position="455"/>
    </location>
</feature>
<dbReference type="PANTHER" id="PTHR45436">
    <property type="entry name" value="SENSOR HISTIDINE KINASE YKOH"/>
    <property type="match status" value="1"/>
</dbReference>
<evidence type="ECO:0000313" key="10">
    <source>
        <dbReference type="Proteomes" id="UP000094094"/>
    </source>
</evidence>
<feature type="transmembrane region" description="Helical" evidence="7">
    <location>
        <begin position="62"/>
        <end position="85"/>
    </location>
</feature>
<feature type="region of interest" description="Disordered" evidence="6">
    <location>
        <begin position="429"/>
        <end position="682"/>
    </location>
</feature>
<dbReference type="InterPro" id="IPR050428">
    <property type="entry name" value="TCS_sensor_his_kinase"/>
</dbReference>
<dbReference type="Proteomes" id="UP000094094">
    <property type="component" value="Chromosome"/>
</dbReference>
<dbReference type="EC" id="2.7.13.3" evidence="2"/>
<proteinExistence type="predicted"/>
<keyword evidence="4" id="KW-0808">Transferase</keyword>
<feature type="compositionally biased region" description="Low complexity" evidence="6">
    <location>
        <begin position="482"/>
        <end position="496"/>
    </location>
</feature>
<feature type="compositionally biased region" description="Basic and acidic residues" evidence="6">
    <location>
        <begin position="660"/>
        <end position="682"/>
    </location>
</feature>
<dbReference type="KEGG" id="slc:SL103_23530"/>
<evidence type="ECO:0000256" key="1">
    <source>
        <dbReference type="ARBA" id="ARBA00000085"/>
    </source>
</evidence>
<keyword evidence="7" id="KW-0812">Transmembrane</keyword>
<keyword evidence="3" id="KW-0597">Phosphoprotein</keyword>
<feature type="region of interest" description="Disordered" evidence="6">
    <location>
        <begin position="1"/>
        <end position="52"/>
    </location>
</feature>
<feature type="compositionally biased region" description="Pro residues" evidence="6">
    <location>
        <begin position="551"/>
        <end position="573"/>
    </location>
</feature>
<evidence type="ECO:0000256" key="4">
    <source>
        <dbReference type="ARBA" id="ARBA00022679"/>
    </source>
</evidence>
<gene>
    <name evidence="9" type="ORF">SL103_23530</name>
</gene>
<keyword evidence="10" id="KW-1185">Reference proteome</keyword>
<evidence type="ECO:0000259" key="8">
    <source>
        <dbReference type="Pfam" id="PF02518"/>
    </source>
</evidence>
<dbReference type="InterPro" id="IPR036890">
    <property type="entry name" value="HATPase_C_sf"/>
</dbReference>
<keyword evidence="5" id="KW-0418">Kinase</keyword>